<comment type="caution">
    <text evidence="11">The sequence shown here is derived from an EMBL/GenBank/DDBJ whole genome shotgun (WGS) entry which is preliminary data.</text>
</comment>
<evidence type="ECO:0000259" key="9">
    <source>
        <dbReference type="Pfam" id="PF01435"/>
    </source>
</evidence>
<keyword evidence="8" id="KW-1133">Transmembrane helix</keyword>
<dbReference type="Gene3D" id="3.30.2010.10">
    <property type="entry name" value="Metalloproteases ('zincins'), catalytic domain"/>
    <property type="match status" value="1"/>
</dbReference>
<evidence type="ECO:0000313" key="12">
    <source>
        <dbReference type="Proteomes" id="UP000267521"/>
    </source>
</evidence>
<feature type="region of interest" description="Disordered" evidence="7">
    <location>
        <begin position="347"/>
        <end position="372"/>
    </location>
</feature>
<dbReference type="EMBL" id="RDQM01000014">
    <property type="protein sequence ID" value="RMW96055.1"/>
    <property type="molecule type" value="Genomic_DNA"/>
</dbReference>
<dbReference type="InterPro" id="IPR001915">
    <property type="entry name" value="Peptidase_M48"/>
</dbReference>
<dbReference type="Pfam" id="PF01435">
    <property type="entry name" value="Peptidase_M48"/>
    <property type="match status" value="1"/>
</dbReference>
<evidence type="ECO:0000256" key="6">
    <source>
        <dbReference type="RuleBase" id="RU003983"/>
    </source>
</evidence>
<evidence type="ECO:0000259" key="10">
    <source>
        <dbReference type="Pfam" id="PF23368"/>
    </source>
</evidence>
<dbReference type="InterPro" id="IPR051156">
    <property type="entry name" value="Mito/Outer_Membr_Metalloprot"/>
</dbReference>
<evidence type="ECO:0000256" key="4">
    <source>
        <dbReference type="ARBA" id="ARBA00022833"/>
    </source>
</evidence>
<feature type="transmembrane region" description="Helical" evidence="8">
    <location>
        <begin position="120"/>
        <end position="141"/>
    </location>
</feature>
<accession>A0A3M6PYW7</accession>
<dbReference type="AlphaFoldDB" id="A0A3M6PYW7"/>
<feature type="domain" description="Peptidase M48" evidence="9">
    <location>
        <begin position="213"/>
        <end position="381"/>
    </location>
</feature>
<keyword evidence="1 6" id="KW-0645">Protease</keyword>
<keyword evidence="5 6" id="KW-0482">Metalloprotease</keyword>
<proteinExistence type="inferred from homology"/>
<feature type="domain" description="DUF7092" evidence="10">
    <location>
        <begin position="20"/>
        <end position="104"/>
    </location>
</feature>
<dbReference type="PANTHER" id="PTHR22726">
    <property type="entry name" value="METALLOENDOPEPTIDASE OMA1"/>
    <property type="match status" value="1"/>
</dbReference>
<keyword evidence="2" id="KW-0479">Metal-binding</keyword>
<reference evidence="11 12" key="1">
    <citation type="submission" date="2018-10" db="EMBL/GenBank/DDBJ databases">
        <title>Comamonadaceae CDC group NO-1 genome sequencing and assembly.</title>
        <authorList>
            <person name="Bernier A.-M."/>
            <person name="Bernard K."/>
        </authorList>
    </citation>
    <scope>NUCLEOTIDE SEQUENCE [LARGE SCALE GENOMIC DNA]</scope>
    <source>
        <strain evidence="11 12">NML970147</strain>
    </source>
</reference>
<keyword evidence="8" id="KW-0472">Membrane</keyword>
<comment type="similarity">
    <text evidence="6">Belongs to the peptidase M48 family.</text>
</comment>
<evidence type="ECO:0000256" key="8">
    <source>
        <dbReference type="SAM" id="Phobius"/>
    </source>
</evidence>
<dbReference type="Proteomes" id="UP000267521">
    <property type="component" value="Unassembled WGS sequence"/>
</dbReference>
<evidence type="ECO:0000256" key="7">
    <source>
        <dbReference type="SAM" id="MobiDB-lite"/>
    </source>
</evidence>
<keyword evidence="3 6" id="KW-0378">Hydrolase</keyword>
<name>A0A3M6PYW7_9BURK</name>
<organism evidence="11 12">
    <name type="scientific">Allofranklinella schreckenbergeri</name>
    <dbReference type="NCBI Taxonomy" id="1076744"/>
    <lineage>
        <taxon>Bacteria</taxon>
        <taxon>Pseudomonadati</taxon>
        <taxon>Pseudomonadota</taxon>
        <taxon>Betaproteobacteria</taxon>
        <taxon>Burkholderiales</taxon>
        <taxon>Comamonadaceae</taxon>
        <taxon>Allofranklinella</taxon>
    </lineage>
</organism>
<dbReference type="GO" id="GO:0004222">
    <property type="term" value="F:metalloendopeptidase activity"/>
    <property type="evidence" value="ECO:0007669"/>
    <property type="project" value="InterPro"/>
</dbReference>
<dbReference type="GO" id="GO:0016020">
    <property type="term" value="C:membrane"/>
    <property type="evidence" value="ECO:0007669"/>
    <property type="project" value="TreeGrafter"/>
</dbReference>
<comment type="cofactor">
    <cofactor evidence="6">
        <name>Zn(2+)</name>
        <dbReference type="ChEBI" id="CHEBI:29105"/>
    </cofactor>
    <text evidence="6">Binds 1 zinc ion per subunit.</text>
</comment>
<evidence type="ECO:0000313" key="11">
    <source>
        <dbReference type="EMBL" id="RMW96055.1"/>
    </source>
</evidence>
<dbReference type="InterPro" id="IPR055518">
    <property type="entry name" value="DUF7092"/>
</dbReference>
<dbReference type="PANTHER" id="PTHR22726:SF1">
    <property type="entry name" value="METALLOENDOPEPTIDASE OMA1, MITOCHONDRIAL"/>
    <property type="match status" value="1"/>
</dbReference>
<evidence type="ECO:0000256" key="2">
    <source>
        <dbReference type="ARBA" id="ARBA00022723"/>
    </source>
</evidence>
<keyword evidence="4 6" id="KW-0862">Zinc</keyword>
<keyword evidence="8" id="KW-0812">Transmembrane</keyword>
<dbReference type="CDD" id="cd07332">
    <property type="entry name" value="M48C_Oma1_like"/>
    <property type="match status" value="1"/>
</dbReference>
<dbReference type="RefSeq" id="WP_122238999.1">
    <property type="nucleotide sequence ID" value="NZ_RDQM01000014.1"/>
</dbReference>
<evidence type="ECO:0000256" key="3">
    <source>
        <dbReference type="ARBA" id="ARBA00022801"/>
    </source>
</evidence>
<protein>
    <submittedName>
        <fullName evidence="11">Peptidase M48</fullName>
    </submittedName>
</protein>
<dbReference type="GO" id="GO:0051603">
    <property type="term" value="P:proteolysis involved in protein catabolic process"/>
    <property type="evidence" value="ECO:0007669"/>
    <property type="project" value="TreeGrafter"/>
</dbReference>
<gene>
    <name evidence="11" type="ORF">EBQ26_10655</name>
</gene>
<dbReference type="GO" id="GO:0046872">
    <property type="term" value="F:metal ion binding"/>
    <property type="evidence" value="ECO:0007669"/>
    <property type="project" value="UniProtKB-KW"/>
</dbReference>
<sequence length="400" mass="43510">MPSAAPEHAAAPAAAPPPVLKALWFDGTSSSGQRVLALIEPGPKGPRLTLAPLDPEALGLTLDSPDVKWPQTYGKADPKRRLTVNLGEHGSLQVASAAQWHRAYELAGGRRKMAERLQTGWKMLIGFTLACVLLLVAFFRYGTPWAAGQLARFVPLGWETAMTDGFLEQIEGKFFRPTKLSAQRQSDLKERFAAMLADIPERMQRYGSYQPLWRLEFRASFIGPNALAFPGGLVVVTDDMVELAQAKGLGDHALMGVIAHEIGHIVHRHSSRMLIEQGVLNATLSVALNDVSSMVALASTSLTVLSYSRDHEREADCFALALMRHQRIDPKGLAQLFAAMEGRAVSVEKNAPESTPENAPKNARSQGLDWLSSHPGTQGRIGMFASGQAMQCDMATGRLR</sequence>
<evidence type="ECO:0000256" key="1">
    <source>
        <dbReference type="ARBA" id="ARBA00022670"/>
    </source>
</evidence>
<evidence type="ECO:0000256" key="5">
    <source>
        <dbReference type="ARBA" id="ARBA00023049"/>
    </source>
</evidence>
<dbReference type="Pfam" id="PF23368">
    <property type="entry name" value="DUF7092"/>
    <property type="match status" value="1"/>
</dbReference>